<dbReference type="Pfam" id="PF00400">
    <property type="entry name" value="WD40"/>
    <property type="match status" value="7"/>
</dbReference>
<dbReference type="SUPFAM" id="SSF52540">
    <property type="entry name" value="P-loop containing nucleoside triphosphate hydrolases"/>
    <property type="match status" value="1"/>
</dbReference>
<proteinExistence type="predicted"/>
<feature type="repeat" description="WD" evidence="3">
    <location>
        <begin position="1291"/>
        <end position="1332"/>
    </location>
</feature>
<dbReference type="InterPro" id="IPR020472">
    <property type="entry name" value="WD40_PAC1"/>
</dbReference>
<dbReference type="Proteomes" id="UP001165143">
    <property type="component" value="Unassembled WGS sequence"/>
</dbReference>
<dbReference type="InterPro" id="IPR055442">
    <property type="entry name" value="Beta-prop_EML-like_2nd"/>
</dbReference>
<dbReference type="CDD" id="cd00200">
    <property type="entry name" value="WD40"/>
    <property type="match status" value="2"/>
</dbReference>
<evidence type="ECO:0000256" key="2">
    <source>
        <dbReference type="ARBA" id="ARBA00022737"/>
    </source>
</evidence>
<dbReference type="InterPro" id="IPR019775">
    <property type="entry name" value="WD40_repeat_CS"/>
</dbReference>
<organism evidence="6 7">
    <name type="scientific">Kitasatospora phosalacinea</name>
    <dbReference type="NCBI Taxonomy" id="2065"/>
    <lineage>
        <taxon>Bacteria</taxon>
        <taxon>Bacillati</taxon>
        <taxon>Actinomycetota</taxon>
        <taxon>Actinomycetes</taxon>
        <taxon>Kitasatosporales</taxon>
        <taxon>Streptomycetaceae</taxon>
        <taxon>Kitasatospora</taxon>
    </lineage>
</organism>
<dbReference type="InterPro" id="IPR036322">
    <property type="entry name" value="WD40_repeat_dom_sf"/>
</dbReference>
<feature type="repeat" description="WD" evidence="3">
    <location>
        <begin position="1077"/>
        <end position="1118"/>
    </location>
</feature>
<feature type="repeat" description="WD" evidence="3">
    <location>
        <begin position="1125"/>
        <end position="1166"/>
    </location>
</feature>
<name>A0A9W6UQ90_9ACTN</name>
<dbReference type="PROSITE" id="PS00678">
    <property type="entry name" value="WD_REPEATS_1"/>
    <property type="match status" value="6"/>
</dbReference>
<evidence type="ECO:0000313" key="7">
    <source>
        <dbReference type="Proteomes" id="UP001165143"/>
    </source>
</evidence>
<reference evidence="6" key="1">
    <citation type="submission" date="2023-02" db="EMBL/GenBank/DDBJ databases">
        <title>Kitasatospora phosalacinea NBRC 14362.</title>
        <authorList>
            <person name="Ichikawa N."/>
            <person name="Sato H."/>
            <person name="Tonouchi N."/>
        </authorList>
    </citation>
    <scope>NUCLEOTIDE SEQUENCE</scope>
    <source>
        <strain evidence="6">NBRC 14362</strain>
    </source>
</reference>
<dbReference type="InterPro" id="IPR027417">
    <property type="entry name" value="P-loop_NTPase"/>
</dbReference>
<dbReference type="PROSITE" id="PS50082">
    <property type="entry name" value="WD_REPEATS_2"/>
    <property type="match status" value="11"/>
</dbReference>
<dbReference type="InterPro" id="IPR001680">
    <property type="entry name" value="WD40_rpt"/>
</dbReference>
<accession>A0A9W6UQ90</accession>
<feature type="repeat" description="WD" evidence="3">
    <location>
        <begin position="860"/>
        <end position="886"/>
    </location>
</feature>
<sequence length="1416" mass="145557">MDGGAPAAGAPTAAGTGALTAAVAQVRDRAGNVVGAGFLVAEGLLVSCAHVLEDGGHGPGDEVELVFPRVPGAPAVRGRVLAEGWRDAQEQDVALVRLEHVPPGTAVLPLGSSAACGGHRVRAFGFPTQARPDGHFGAAVAVGLLPPTGGVGELLQLTGANDLTTGFSGGPVLDEVTGLVVGMLTEITAPDGYDRGAGIAHATPTSVLRGAWPALDIGDVSPYRALEPFTAEHARWFRGREEAVRQVLAGLSGGQRVVLLLGPSGSGKSSLVQAGVLPALADGRLPGSDRWQQTVVRPGPDLDLALDRVDRTDGRADGRTVLVVDQFEELLAPSAGPAAAARLAGITGAVRSDAPLCTVLVVRDDFYPRLSALAPELLRTALESGGVLNVPAVLTADELDAIVTGPARDLQTPFETGLARQIVADVLALNPVNPVSPVSPVGPAGPADPVNPTARAATGAPVTALPLLEVALTRLWERRLDHDGRLTHDAYRRTGGVTGAMTDWCEAALRELGEQRRPVAQRVLTALVRPADEALRVPAARRQRPLGELRDLAAADDTPAAADAVDEVLAVLSRHRILTTHRAGDTPVAELIHDALIRDWRTLHDWVEQDARFNDWLDRAETRHRHWQRRQPGGRDARDLPAGSFLAEGTDWSARRRLPAHVAAFLAEGRHHEQAAARRSRRLNTVLATLLALAVLASGLAAWQWRTATAARRTAQSRQLAAQSALLAGTDSDLAALLAVAAYRTGPTEEAAAALTAAAGVPLLHRFVVGGPGGAASSVLFSPDGRTLATYEEETRTVSLRDAATGRATGTRLDHGGYVFAMAFRPDGRTLALGGEADLQLWDTATGRSTTVPAESGGVVNAAAFTPDGRTLVTGSSDGTTWQWDVGGAPGDSTLTLSGRATARADTSGAASAASAASAAFSRDGRTLVRGGYDGTARTRDVATGAAGPALTGHTGGVSAVAFSPDGRTLATGGDDRTVRLWDAATGKAEAVLTGHTDAVTSAAFSPDGRLLATGGRDGTVRLWDTATGKAVTVLTSRPATVASVAFSPDGRTLATGGSGGVGGLWDVSTRTTDAVLTGHTSTVASVAFSPDGRTLATASNDETTRLWDVTTGRSTATLVGTTAVTLTGNPVRAVAFSPDGRTVATGSGDGVVRLWDAATGAAGATFTGHTGSVYAVAFAPDGRTLASGGGDGTVRLWDTATARVETVLDVDAPYAVAFSPDGRTLASGGQDGTVRLWDTATGRVAAVLTGHVDAVTSVAFSPDGRTLASGGQDGTVRLWNSTTGRGEAVLTGHGDAVFSVAFAPDGRTLVSGGGDGKVRLWDTATRKAAGTFGTTAERVFSVAFSPDGHTVAAGDRDGTVRLWFRTTPDAAIPALCKAVARDLTPAERAQYLPDRTGQAVCPTAGEHDGVVADER</sequence>
<keyword evidence="1 3" id="KW-0853">WD repeat</keyword>
<evidence type="ECO:0000259" key="5">
    <source>
        <dbReference type="Pfam" id="PF23414"/>
    </source>
</evidence>
<dbReference type="PRINTS" id="PR00320">
    <property type="entry name" value="GPROTEINBRPT"/>
</dbReference>
<protein>
    <recommendedName>
        <fullName evidence="8">WD40 repeat protein</fullName>
    </recommendedName>
</protein>
<evidence type="ECO:0000259" key="4">
    <source>
        <dbReference type="Pfam" id="PF20703"/>
    </source>
</evidence>
<dbReference type="Pfam" id="PF20703">
    <property type="entry name" value="nSTAND1"/>
    <property type="match status" value="1"/>
</dbReference>
<dbReference type="RefSeq" id="WP_267884955.1">
    <property type="nucleotide sequence ID" value="NZ_BSRX01000024.1"/>
</dbReference>
<feature type="repeat" description="WD" evidence="3">
    <location>
        <begin position="1333"/>
        <end position="1364"/>
    </location>
</feature>
<feature type="repeat" description="WD" evidence="3">
    <location>
        <begin position="1035"/>
        <end position="1076"/>
    </location>
</feature>
<dbReference type="SUPFAM" id="SSF50978">
    <property type="entry name" value="WD40 repeat-like"/>
    <property type="match status" value="2"/>
</dbReference>
<feature type="repeat" description="WD" evidence="3">
    <location>
        <begin position="1216"/>
        <end position="1248"/>
    </location>
</feature>
<dbReference type="EMBL" id="BSRX01000024">
    <property type="protein sequence ID" value="GLW56173.1"/>
    <property type="molecule type" value="Genomic_DNA"/>
</dbReference>
<dbReference type="Pfam" id="PF23414">
    <property type="entry name" value="Beta-prop_EML_2"/>
    <property type="match status" value="1"/>
</dbReference>
<evidence type="ECO:0000313" key="6">
    <source>
        <dbReference type="EMBL" id="GLW56173.1"/>
    </source>
</evidence>
<dbReference type="InterPro" id="IPR015943">
    <property type="entry name" value="WD40/YVTN_repeat-like_dom_sf"/>
</dbReference>
<feature type="repeat" description="WD" evidence="3">
    <location>
        <begin position="1167"/>
        <end position="1208"/>
    </location>
</feature>
<feature type="repeat" description="WD" evidence="3">
    <location>
        <begin position="993"/>
        <end position="1034"/>
    </location>
</feature>
<evidence type="ECO:0008006" key="8">
    <source>
        <dbReference type="Google" id="ProtNLM"/>
    </source>
</evidence>
<gene>
    <name evidence="6" type="ORF">Kpho01_41840</name>
</gene>
<evidence type="ECO:0000256" key="3">
    <source>
        <dbReference type="PROSITE-ProRule" id="PRU00221"/>
    </source>
</evidence>
<dbReference type="PROSITE" id="PS50294">
    <property type="entry name" value="WD_REPEATS_REGION"/>
    <property type="match status" value="10"/>
</dbReference>
<feature type="repeat" description="WD" evidence="3">
    <location>
        <begin position="951"/>
        <end position="992"/>
    </location>
</feature>
<keyword evidence="2" id="KW-0677">Repeat</keyword>
<dbReference type="InterPro" id="IPR049052">
    <property type="entry name" value="nSTAND1"/>
</dbReference>
<feature type="domain" description="Novel STAND NTPase 1" evidence="4">
    <location>
        <begin position="222"/>
        <end position="631"/>
    </location>
</feature>
<comment type="caution">
    <text evidence="6">The sequence shown here is derived from an EMBL/GenBank/DDBJ whole genome shotgun (WGS) entry which is preliminary data.</text>
</comment>
<feature type="domain" description="EML-like second beta-propeller" evidence="5">
    <location>
        <begin position="960"/>
        <end position="1116"/>
    </location>
</feature>
<dbReference type="PANTHER" id="PTHR22847:SF637">
    <property type="entry name" value="WD REPEAT DOMAIN 5B"/>
    <property type="match status" value="1"/>
</dbReference>
<feature type="repeat" description="WD" evidence="3">
    <location>
        <begin position="1249"/>
        <end position="1290"/>
    </location>
</feature>
<dbReference type="PANTHER" id="PTHR22847">
    <property type="entry name" value="WD40 REPEAT PROTEIN"/>
    <property type="match status" value="1"/>
</dbReference>
<dbReference type="SUPFAM" id="SSF50494">
    <property type="entry name" value="Trypsin-like serine proteases"/>
    <property type="match status" value="1"/>
</dbReference>
<dbReference type="InterPro" id="IPR009003">
    <property type="entry name" value="Peptidase_S1_PA"/>
</dbReference>
<dbReference type="Gene3D" id="3.40.50.300">
    <property type="entry name" value="P-loop containing nucleotide triphosphate hydrolases"/>
    <property type="match status" value="1"/>
</dbReference>
<evidence type="ECO:0000256" key="1">
    <source>
        <dbReference type="ARBA" id="ARBA00022574"/>
    </source>
</evidence>
<dbReference type="SUPFAM" id="SSF101898">
    <property type="entry name" value="NHL repeat"/>
    <property type="match status" value="1"/>
</dbReference>
<dbReference type="Gene3D" id="2.130.10.10">
    <property type="entry name" value="YVTN repeat-like/Quinoprotein amine dehydrogenase"/>
    <property type="match status" value="5"/>
</dbReference>
<dbReference type="SMART" id="SM00320">
    <property type="entry name" value="WD40"/>
    <property type="match status" value="14"/>
</dbReference>